<evidence type="ECO:0000256" key="1">
    <source>
        <dbReference type="SAM" id="MobiDB-lite"/>
    </source>
</evidence>
<feature type="region of interest" description="Disordered" evidence="1">
    <location>
        <begin position="55"/>
        <end position="120"/>
    </location>
</feature>
<gene>
    <name evidence="4" type="ORF">RB636_15465</name>
</gene>
<dbReference type="EMBL" id="JAVFKM010000006">
    <property type="protein sequence ID" value="MEF3114569.1"/>
    <property type="molecule type" value="Genomic_DNA"/>
</dbReference>
<feature type="domain" description="DUF4232" evidence="3">
    <location>
        <begin position="125"/>
        <end position="244"/>
    </location>
</feature>
<sequence>MTADTTARTVRRRTLRLAAAALTAAAGLTLTACSGSDAGTGTKAAAHLDPEAAAANAGGADTGNAGSGGTGADGAASGVQGSGAQGGAEAKAGTKPGGTGAGGGKQAGGSHASGGGKAAAGVQRCHTSHLTAVFATGEDAVPDPNADGGTTTSIVLTNKGGRSCTIGGFAGIDLRPDAGGPGWSLARSSAKHGSITLAPGESTDFTLNLGMAQENAEDSWLPRTVTVTPPDETTSLTLKWPWGPLVDQRGATHPATFVNPIG</sequence>
<keyword evidence="2" id="KW-0732">Signal</keyword>
<name>A0ABU7WSU1_9ACTN</name>
<proteinExistence type="predicted"/>
<feature type="chain" id="PRO_5045058338" evidence="2">
    <location>
        <begin position="33"/>
        <end position="262"/>
    </location>
</feature>
<dbReference type="RefSeq" id="WP_331786983.1">
    <property type="nucleotide sequence ID" value="NZ_JAVFKM010000006.1"/>
</dbReference>
<evidence type="ECO:0000256" key="2">
    <source>
        <dbReference type="SAM" id="SignalP"/>
    </source>
</evidence>
<feature type="compositionally biased region" description="Gly residues" evidence="1">
    <location>
        <begin position="95"/>
        <end position="118"/>
    </location>
</feature>
<dbReference type="Pfam" id="PF14016">
    <property type="entry name" value="DUF4232"/>
    <property type="match status" value="1"/>
</dbReference>
<reference evidence="4 5" key="1">
    <citation type="submission" date="2023-08" db="EMBL/GenBank/DDBJ databases">
        <authorList>
            <person name="Sharma P."/>
            <person name="Verma V."/>
            <person name="Mohan M.K."/>
            <person name="Dubey A.K."/>
        </authorList>
    </citation>
    <scope>NUCLEOTIDE SEQUENCE [LARGE SCALE GENOMIC DNA]</scope>
    <source>
        <strain evidence="4 5">ADP4</strain>
    </source>
</reference>
<organism evidence="4 5">
    <name type="scientific">Streptomyces chrestomyceticus</name>
    <dbReference type="NCBI Taxonomy" id="68185"/>
    <lineage>
        <taxon>Bacteria</taxon>
        <taxon>Bacillati</taxon>
        <taxon>Actinomycetota</taxon>
        <taxon>Actinomycetes</taxon>
        <taxon>Kitasatosporales</taxon>
        <taxon>Streptomycetaceae</taxon>
        <taxon>Streptomyces</taxon>
    </lineage>
</organism>
<evidence type="ECO:0000313" key="5">
    <source>
        <dbReference type="Proteomes" id="UP001348265"/>
    </source>
</evidence>
<feature type="signal peptide" evidence="2">
    <location>
        <begin position="1"/>
        <end position="32"/>
    </location>
</feature>
<dbReference type="Proteomes" id="UP001348265">
    <property type="component" value="Unassembled WGS sequence"/>
</dbReference>
<accession>A0ABU7WSU1</accession>
<feature type="compositionally biased region" description="Low complexity" evidence="1">
    <location>
        <begin position="55"/>
        <end position="64"/>
    </location>
</feature>
<keyword evidence="5" id="KW-1185">Reference proteome</keyword>
<evidence type="ECO:0000313" key="4">
    <source>
        <dbReference type="EMBL" id="MEF3114569.1"/>
    </source>
</evidence>
<protein>
    <submittedName>
        <fullName evidence="4">DUF4232 domain-containing protein</fullName>
    </submittedName>
</protein>
<dbReference type="InterPro" id="IPR025326">
    <property type="entry name" value="DUF4232"/>
</dbReference>
<comment type="caution">
    <text evidence="4">The sequence shown here is derived from an EMBL/GenBank/DDBJ whole genome shotgun (WGS) entry which is preliminary data.</text>
</comment>
<evidence type="ECO:0000259" key="3">
    <source>
        <dbReference type="Pfam" id="PF14016"/>
    </source>
</evidence>